<keyword evidence="4" id="KW-0233">DNA recombination</keyword>
<dbReference type="PANTHER" id="PTHR30349">
    <property type="entry name" value="PHAGE INTEGRASE-RELATED"/>
    <property type="match status" value="1"/>
</dbReference>
<evidence type="ECO:0000259" key="5">
    <source>
        <dbReference type="PROSITE" id="PS51898"/>
    </source>
</evidence>
<evidence type="ECO:0000256" key="4">
    <source>
        <dbReference type="ARBA" id="ARBA00023172"/>
    </source>
</evidence>
<dbReference type="Gene3D" id="1.10.443.10">
    <property type="entry name" value="Intergrase catalytic core"/>
    <property type="match status" value="1"/>
</dbReference>
<dbReference type="PANTHER" id="PTHR30349:SF64">
    <property type="entry name" value="PROPHAGE INTEGRASE INTD-RELATED"/>
    <property type="match status" value="1"/>
</dbReference>
<evidence type="ECO:0000256" key="2">
    <source>
        <dbReference type="ARBA" id="ARBA00022908"/>
    </source>
</evidence>
<organism evidence="6 7">
    <name type="scientific">Micromonospora krabiensis</name>
    <dbReference type="NCBI Taxonomy" id="307121"/>
    <lineage>
        <taxon>Bacteria</taxon>
        <taxon>Bacillati</taxon>
        <taxon>Actinomycetota</taxon>
        <taxon>Actinomycetes</taxon>
        <taxon>Micromonosporales</taxon>
        <taxon>Micromonosporaceae</taxon>
        <taxon>Micromonospora</taxon>
    </lineage>
</organism>
<dbReference type="STRING" id="307121.GA0070620_3044"/>
<dbReference type="GO" id="GO:0006310">
    <property type="term" value="P:DNA recombination"/>
    <property type="evidence" value="ECO:0007669"/>
    <property type="project" value="UniProtKB-KW"/>
</dbReference>
<dbReference type="EMBL" id="LT598496">
    <property type="protein sequence ID" value="SBV27521.1"/>
    <property type="molecule type" value="Genomic_DNA"/>
</dbReference>
<evidence type="ECO:0000256" key="1">
    <source>
        <dbReference type="ARBA" id="ARBA00008857"/>
    </source>
</evidence>
<dbReference type="InterPro" id="IPR010998">
    <property type="entry name" value="Integrase_recombinase_N"/>
</dbReference>
<dbReference type="InterPro" id="IPR013762">
    <property type="entry name" value="Integrase-like_cat_sf"/>
</dbReference>
<dbReference type="GO" id="GO:0015074">
    <property type="term" value="P:DNA integration"/>
    <property type="evidence" value="ECO:0007669"/>
    <property type="project" value="UniProtKB-KW"/>
</dbReference>
<keyword evidence="3" id="KW-0238">DNA-binding</keyword>
<gene>
    <name evidence="6" type="ORF">GA0070620_3044</name>
</gene>
<dbReference type="Proteomes" id="UP000199393">
    <property type="component" value="Chromosome I"/>
</dbReference>
<evidence type="ECO:0000256" key="3">
    <source>
        <dbReference type="ARBA" id="ARBA00023125"/>
    </source>
</evidence>
<dbReference type="Gene3D" id="1.10.150.130">
    <property type="match status" value="1"/>
</dbReference>
<dbReference type="InterPro" id="IPR050090">
    <property type="entry name" value="Tyrosine_recombinase_XerCD"/>
</dbReference>
<comment type="similarity">
    <text evidence="1">Belongs to the 'phage' integrase family.</text>
</comment>
<keyword evidence="2" id="KW-0229">DNA integration</keyword>
<dbReference type="GO" id="GO:0003677">
    <property type="term" value="F:DNA binding"/>
    <property type="evidence" value="ECO:0007669"/>
    <property type="project" value="UniProtKB-KW"/>
</dbReference>
<dbReference type="PROSITE" id="PS51898">
    <property type="entry name" value="TYR_RECOMBINASE"/>
    <property type="match status" value="1"/>
</dbReference>
<dbReference type="SUPFAM" id="SSF56349">
    <property type="entry name" value="DNA breaking-rejoining enzymes"/>
    <property type="match status" value="1"/>
</dbReference>
<dbReference type="CDD" id="cd01189">
    <property type="entry name" value="INT_ICEBs1_C_like"/>
    <property type="match status" value="1"/>
</dbReference>
<dbReference type="PATRIC" id="fig|307121.4.peg.3109"/>
<dbReference type="Pfam" id="PF00589">
    <property type="entry name" value="Phage_integrase"/>
    <property type="match status" value="1"/>
</dbReference>
<reference evidence="7" key="1">
    <citation type="submission" date="2016-06" db="EMBL/GenBank/DDBJ databases">
        <authorList>
            <person name="Varghese N."/>
        </authorList>
    </citation>
    <scope>NUCLEOTIDE SEQUENCE [LARGE SCALE GENOMIC DNA]</scope>
    <source>
        <strain evidence="7">DSM 45344</strain>
    </source>
</reference>
<feature type="domain" description="Tyr recombinase" evidence="5">
    <location>
        <begin position="173"/>
        <end position="359"/>
    </location>
</feature>
<proteinExistence type="inferred from homology"/>
<accession>A0A1C3N4L1</accession>
<dbReference type="InterPro" id="IPR004107">
    <property type="entry name" value="Integrase_SAM-like_N"/>
</dbReference>
<dbReference type="InterPro" id="IPR011010">
    <property type="entry name" value="DNA_brk_join_enz"/>
</dbReference>
<protein>
    <submittedName>
        <fullName evidence="6">Site-specific recombinase XerD</fullName>
    </submittedName>
</protein>
<dbReference type="InterPro" id="IPR002104">
    <property type="entry name" value="Integrase_catalytic"/>
</dbReference>
<evidence type="ECO:0000313" key="6">
    <source>
        <dbReference type="EMBL" id="SBV27521.1"/>
    </source>
</evidence>
<dbReference type="AlphaFoldDB" id="A0A1C3N4L1"/>
<dbReference type="Pfam" id="PF14659">
    <property type="entry name" value="Phage_int_SAM_3"/>
    <property type="match status" value="1"/>
</dbReference>
<sequence>MWVEKNGPTYRIRDIIDGKKVTLEKGWPNKTSAKKRLTTLQADRIRGDFIDPRAGRLTLAEWVQMWWPGHEANLKPTSRQSEGSRVRMHIVPLLGHLALDEVDNLAIQAWITKLMTGLPDLDRPGKWVRRPLSAKTVRSCHGLLHTLMGAAVRARKIRVNPCADTSLPGLTPREMRFLTEPEAGRLHAAVPEHWRPLVLLLVSTGLRWGEAVGLQVKQLDVLGGKLTVVRAMHEMADGSLIFGTPKTARGRRTVTFTPKVAQALVPLLAGKDREDLVFTTPSGKPVRARNFRRGWLEWTADAGLAGLRIHDLRHTQAAWLISANVPLSAISRRLGHGSIAVTDGLYGHLLPQVDAGILTAVADALEHVDPELLTAELDDELVEEL</sequence>
<keyword evidence="7" id="KW-1185">Reference proteome</keyword>
<evidence type="ECO:0000313" key="7">
    <source>
        <dbReference type="Proteomes" id="UP000199393"/>
    </source>
</evidence>
<name>A0A1C3N4L1_9ACTN</name>